<feature type="region of interest" description="Disordered" evidence="1">
    <location>
        <begin position="834"/>
        <end position="865"/>
    </location>
</feature>
<dbReference type="Gene3D" id="3.10.10.10">
    <property type="entry name" value="HIV Type 1 Reverse Transcriptase, subunit A, domain 1"/>
    <property type="match status" value="1"/>
</dbReference>
<dbReference type="SUPFAM" id="SSF56672">
    <property type="entry name" value="DNA/RNA polymerases"/>
    <property type="match status" value="1"/>
</dbReference>
<dbReference type="InterPro" id="IPR043502">
    <property type="entry name" value="DNA/RNA_pol_sf"/>
</dbReference>
<accession>A0ABN9UKW2</accession>
<dbReference type="EMBL" id="CAUYUJ010015982">
    <property type="protein sequence ID" value="CAK0860477.1"/>
    <property type="molecule type" value="Genomic_DNA"/>
</dbReference>
<evidence type="ECO:0008006" key="4">
    <source>
        <dbReference type="Google" id="ProtNLM"/>
    </source>
</evidence>
<comment type="caution">
    <text evidence="2">The sequence shown here is derived from an EMBL/GenBank/DDBJ whole genome shotgun (WGS) entry which is preliminary data.</text>
</comment>
<sequence length="1154" mass="126378">PVYRFDQRPVGPELKDLIEEGRVKAAEERRVLGLATDEPEPPTLLGDAAAVAAVPEAGAPDAATGSEIYSWVCVVRSAAVEVGRVFQFAERHTTPSDRFVSYGPLGLYDVGNAGGLAVMRRLETSDKKDDVIVAFALQVGDAAEEKGTAIPTGSAGAAASSDDARTLLIVRDPRGKRFRDLKSVASASDQSSFDDWILEGPRTTLYVIKEMAKLAGGPVQRHQTWKHENKLQQDEHSAVSHEMLSEILELATTFDQLDVSNLACMECLCRHAQYIEQRVKKKRESGKDFDSQDYYLGRSRRTGGAIISPELLKWVAESAARDSVILKEERCRCPLPLIAEVRAELPSAWAGQSAGDVAHPEAALMELLGTEALDCASEVLSVVAPYDHGLVSWPDTAGSVDLLDVLPDPDRQEVIDGPRSLLLRTDEVPPASCKVYWDKTLRADKDEYVRFVQDLLDRGMVELRAHRDFEMGVFFVRKKSGRLRLIVDARAANQSLKSRASIQLASTAAIVGLDIADCFYQFRVPDYMAPWFGMKPVRAGMLGVKVVQGEPVSAGTWLYPCLRVLPMGFSWAMRWAQQAHRELLRRAGPGGIDSELVGRQLALAPSATPVPRVVYVDNEIFVSSLPGASSEARVQAAKAMAAVGLLLREVEDSKNVVEALGLELGGIKLRGRLASSKRWRLVQGTRALLRRRLVAGREVEKLIGHFAHAMLLNRLAVCIFRAACDFVRRHCRAPCVLWESMRQELSNAMHVLPLLAVQFDLPWSGLVTCPDATLRGNAVQEADFPTAEVSQVGRWSERWRFKVERAGRARDRALASALLPGGRARGWCRRAWAPAAGGAPPPERQLARRGPALETGSGRGQSGSGPGYLDKAAAQFINDISPIPCEAERRPWWMDLLLAAEEPSNSGAKLRAAVGHRWPRLHHAGRLLKLPRVAKALQGWRRLVPLVTRAPVPWAAVAVIAMALLRRGQPRAALAVVLAADAYLSPGELLSLRANHVVPGQPRSGGDCRFASPVLRPEEELQPTKTRGFNDSILLDSEARPYLGPLVERLARQLNFEAVPLFPWSGAAFAAVFKSAAEEVGLGAWELTPYILRHAGPSRDWLTKAQSLGAIERRGRWISGMSLLLNEAARQLEAGLRLGRAAMFESMPRAVGLL</sequence>
<name>A0ABN9UKW2_9DINO</name>
<keyword evidence="3" id="KW-1185">Reference proteome</keyword>
<protein>
    <recommendedName>
        <fullName evidence="4">DNA-directed DNA polymerase</fullName>
    </recommendedName>
</protein>
<dbReference type="InterPro" id="IPR011010">
    <property type="entry name" value="DNA_brk_join_enz"/>
</dbReference>
<proteinExistence type="predicted"/>
<evidence type="ECO:0000256" key="1">
    <source>
        <dbReference type="SAM" id="MobiDB-lite"/>
    </source>
</evidence>
<dbReference type="SUPFAM" id="SSF56349">
    <property type="entry name" value="DNA breaking-rejoining enzymes"/>
    <property type="match status" value="1"/>
</dbReference>
<evidence type="ECO:0000313" key="3">
    <source>
        <dbReference type="Proteomes" id="UP001189429"/>
    </source>
</evidence>
<reference evidence="2" key="1">
    <citation type="submission" date="2023-10" db="EMBL/GenBank/DDBJ databases">
        <authorList>
            <person name="Chen Y."/>
            <person name="Shah S."/>
            <person name="Dougan E. K."/>
            <person name="Thang M."/>
            <person name="Chan C."/>
        </authorList>
    </citation>
    <scope>NUCLEOTIDE SEQUENCE [LARGE SCALE GENOMIC DNA]</scope>
</reference>
<gene>
    <name evidence="2" type="ORF">PCOR1329_LOCUS49436</name>
</gene>
<evidence type="ECO:0000313" key="2">
    <source>
        <dbReference type="EMBL" id="CAK0860477.1"/>
    </source>
</evidence>
<organism evidence="2 3">
    <name type="scientific">Prorocentrum cordatum</name>
    <dbReference type="NCBI Taxonomy" id="2364126"/>
    <lineage>
        <taxon>Eukaryota</taxon>
        <taxon>Sar</taxon>
        <taxon>Alveolata</taxon>
        <taxon>Dinophyceae</taxon>
        <taxon>Prorocentrales</taxon>
        <taxon>Prorocentraceae</taxon>
        <taxon>Prorocentrum</taxon>
    </lineage>
</organism>
<feature type="non-terminal residue" evidence="2">
    <location>
        <position position="1"/>
    </location>
</feature>
<dbReference type="Proteomes" id="UP001189429">
    <property type="component" value="Unassembled WGS sequence"/>
</dbReference>